<protein>
    <submittedName>
        <fullName evidence="2">Glutamate--cysteine ligase</fullName>
    </submittedName>
</protein>
<comment type="caution">
    <text evidence="2">The sequence shown here is derived from an EMBL/GenBank/DDBJ whole genome shotgun (WGS) entry which is preliminary data.</text>
</comment>
<proteinExistence type="predicted"/>
<dbReference type="OrthoDB" id="240589at2"/>
<dbReference type="Proteomes" id="UP000230971">
    <property type="component" value="Unassembled WGS sequence"/>
</dbReference>
<dbReference type="EMBL" id="PDKV01000014">
    <property type="protein sequence ID" value="PIB78572.1"/>
    <property type="molecule type" value="Genomic_DNA"/>
</dbReference>
<accession>A0A1X1RKL7</accession>
<name>A0A1X1RKL7_MYCCE</name>
<comment type="catalytic activity">
    <reaction evidence="1">
        <text>L-cysteine + L-glutamate + ATP = gamma-L-glutamyl-L-cysteine + ADP + phosphate + H(+)</text>
        <dbReference type="Rhea" id="RHEA:13285"/>
        <dbReference type="ChEBI" id="CHEBI:15378"/>
        <dbReference type="ChEBI" id="CHEBI:29985"/>
        <dbReference type="ChEBI" id="CHEBI:30616"/>
        <dbReference type="ChEBI" id="CHEBI:35235"/>
        <dbReference type="ChEBI" id="CHEBI:43474"/>
        <dbReference type="ChEBI" id="CHEBI:58173"/>
        <dbReference type="ChEBI" id="CHEBI:456216"/>
        <dbReference type="EC" id="6.3.2.2"/>
    </reaction>
</comment>
<dbReference type="Gene3D" id="3.30.590.20">
    <property type="match status" value="1"/>
</dbReference>
<organism evidence="2 4">
    <name type="scientific">Mycobacterium celatum</name>
    <dbReference type="NCBI Taxonomy" id="28045"/>
    <lineage>
        <taxon>Bacteria</taxon>
        <taxon>Bacillati</taxon>
        <taxon>Actinomycetota</taxon>
        <taxon>Actinomycetes</taxon>
        <taxon>Mycobacteriales</taxon>
        <taxon>Mycobacteriaceae</taxon>
        <taxon>Mycobacterium</taxon>
    </lineage>
</organism>
<evidence type="ECO:0000313" key="3">
    <source>
        <dbReference type="EMBL" id="PIB78572.1"/>
    </source>
</evidence>
<evidence type="ECO:0000313" key="4">
    <source>
        <dbReference type="Proteomes" id="UP000193907"/>
    </source>
</evidence>
<dbReference type="InterPro" id="IPR050141">
    <property type="entry name" value="GCL_type2/YbdK_subfam"/>
</dbReference>
<evidence type="ECO:0000313" key="5">
    <source>
        <dbReference type="Proteomes" id="UP000230971"/>
    </source>
</evidence>
<dbReference type="Proteomes" id="UP000193907">
    <property type="component" value="Unassembled WGS sequence"/>
</dbReference>
<dbReference type="AlphaFoldDB" id="A0A1X1RKL7"/>
<dbReference type="STRING" id="28045.AWB95_19600"/>
<dbReference type="GO" id="GO:0016879">
    <property type="term" value="F:ligase activity, forming carbon-nitrogen bonds"/>
    <property type="evidence" value="ECO:0007669"/>
    <property type="project" value="TreeGrafter"/>
</dbReference>
<dbReference type="InterPro" id="IPR006336">
    <property type="entry name" value="GCS2"/>
</dbReference>
<reference evidence="2 4" key="1">
    <citation type="submission" date="2016-01" db="EMBL/GenBank/DDBJ databases">
        <title>The new phylogeny of the genus Mycobacterium.</title>
        <authorList>
            <person name="Tarcisio F."/>
            <person name="Conor M."/>
            <person name="Antonella G."/>
            <person name="Elisabetta G."/>
            <person name="Giulia F.S."/>
            <person name="Sara T."/>
            <person name="Anna F."/>
            <person name="Clotilde B."/>
            <person name="Roberto B."/>
            <person name="Veronica D.S."/>
            <person name="Fabio R."/>
            <person name="Monica P."/>
            <person name="Olivier J."/>
            <person name="Enrico T."/>
            <person name="Nicola S."/>
        </authorList>
    </citation>
    <scope>NUCLEOTIDE SEQUENCE [LARGE SCALE GENOMIC DNA]</scope>
    <source>
        <strain evidence="2 4">DSM 44243</strain>
    </source>
</reference>
<keyword evidence="4" id="KW-1185">Reference proteome</keyword>
<dbReference type="Pfam" id="PF04107">
    <property type="entry name" value="GCS2"/>
    <property type="match status" value="1"/>
</dbReference>
<keyword evidence="2" id="KW-0436">Ligase</keyword>
<evidence type="ECO:0000313" key="2">
    <source>
        <dbReference type="EMBL" id="ORV08317.1"/>
    </source>
</evidence>
<dbReference type="InterPro" id="IPR014746">
    <property type="entry name" value="Gln_synth/guanido_kin_cat_dom"/>
</dbReference>
<evidence type="ECO:0000256" key="1">
    <source>
        <dbReference type="ARBA" id="ARBA00048819"/>
    </source>
</evidence>
<dbReference type="PANTHER" id="PTHR36510">
    <property type="entry name" value="GLUTAMATE--CYSTEINE LIGASE 2-RELATED"/>
    <property type="match status" value="1"/>
</dbReference>
<dbReference type="PIRSF" id="PIRSF012666">
    <property type="entry name" value="UCP012666"/>
    <property type="match status" value="1"/>
</dbReference>
<dbReference type="PANTHER" id="PTHR36510:SF3">
    <property type="entry name" value="CONSERVED PROTEIN"/>
    <property type="match status" value="1"/>
</dbReference>
<sequence length="492" mass="55217">MGEEVERTEYNHAHRQEYRRKVQLCLDVFETMLAQSSFDFDRPLTGMEIECNLVDGDYQPAMANQNVLAEIADPAYQTELGAYNIEFNVPPRALPGRTGIELEAEVRQSLNVAETKANAYGAHIVMIGILPTLMPEHLHGGWMSESTRYAALNDSIFRARGEDIQIDISGPEPLSLHSATIAPESACTSMQLHLQVSPADFANNWNAAQVLAGPQVALGANSPYFFGHQLWAETRIELFTQATDTRPDELKTQGVRPRVWFGERWITSIFDLFEENVRYFPSLLPQVSDEDPVAELAAGHTPQLSELRLHNGTVYRWNRPVYDVVDGRPHLRVENRVLPAGPTVVDMVANAAFYYGMLRTLSEEDRPLWTKMSFAVAERNFLEAARHGMGAKVYWPGLGEVSADELVLRQLLPMADEGLRAWGVAADVRDRFLAVIEGRAKTGRNGATWQVSTVRALQEHGMPRPVALAEMLRRYCDHMHSNQPVHTWAQAT</sequence>
<dbReference type="RefSeq" id="WP_062540969.1">
    <property type="nucleotide sequence ID" value="NZ_BBUN01000296.1"/>
</dbReference>
<reference evidence="3 5" key="2">
    <citation type="journal article" date="2017" name="Infect. Genet. Evol.">
        <title>The new phylogeny of the genus Mycobacterium: The old and the news.</title>
        <authorList>
            <person name="Tortoli E."/>
            <person name="Fedrizzi T."/>
            <person name="Meehan C.J."/>
            <person name="Trovato A."/>
            <person name="Grottola A."/>
            <person name="Giacobazzi E."/>
            <person name="Serpini G.F."/>
            <person name="Tagliazucchi S."/>
            <person name="Fabio A."/>
            <person name="Bettua C."/>
            <person name="Bertorelli R."/>
            <person name="Frascaro F."/>
            <person name="De Sanctis V."/>
            <person name="Pecorari M."/>
            <person name="Jousson O."/>
            <person name="Segata N."/>
            <person name="Cirillo D.M."/>
        </authorList>
    </citation>
    <scope>NUCLEOTIDE SEQUENCE [LARGE SCALE GENOMIC DNA]</scope>
    <source>
        <strain evidence="3 5">NCTC 12882</strain>
    </source>
</reference>
<dbReference type="InterPro" id="IPR016602">
    <property type="entry name" value="UCP012666"/>
</dbReference>
<dbReference type="SUPFAM" id="SSF55931">
    <property type="entry name" value="Glutamine synthetase/guanido kinase"/>
    <property type="match status" value="1"/>
</dbReference>
<gene>
    <name evidence="2" type="ORF">AWB95_19600</name>
    <name evidence="3" type="ORF">CQY23_12865</name>
</gene>
<dbReference type="EMBL" id="LQOM01000046">
    <property type="protein sequence ID" value="ORV08317.1"/>
    <property type="molecule type" value="Genomic_DNA"/>
</dbReference>